<evidence type="ECO:0000313" key="1">
    <source>
        <dbReference type="EMBL" id="GDZ96377.1"/>
    </source>
</evidence>
<dbReference type="AlphaFoldDB" id="A0A4P6A5B7"/>
<proteinExistence type="predicted"/>
<evidence type="ECO:0000313" key="2">
    <source>
        <dbReference type="Proteomes" id="UP000299794"/>
    </source>
</evidence>
<dbReference type="EMBL" id="BJCD01000101">
    <property type="protein sequence ID" value="GDZ96377.1"/>
    <property type="molecule type" value="Genomic_DNA"/>
</dbReference>
<dbReference type="Proteomes" id="UP000299794">
    <property type="component" value="Unassembled WGS sequence"/>
</dbReference>
<sequence length="116" mass="13194">MSAISDSFKEYFKGFDLEIPDPIPVKGKIQKGGWNVTYVLNQGNDELTCLDFFAEHRMSSPSHVRILNDGTIVGLESYQESYSYDQNIEGDEERANKAMQEHNDRVSEILKAKGLF</sequence>
<protein>
    <submittedName>
        <fullName evidence="1">Uncharacterized protein</fullName>
    </submittedName>
</protein>
<gene>
    <name evidence="1" type="ORF">PA905_49290</name>
</gene>
<reference evidence="2" key="1">
    <citation type="submission" date="2019-02" db="EMBL/GenBank/DDBJ databases">
        <title>Draft genome sequence of Planktothrix agardhii NIES-905.</title>
        <authorList>
            <person name="Yamaguchi H."/>
            <person name="Suzuki S."/>
            <person name="Kawachi M."/>
        </authorList>
    </citation>
    <scope>NUCLEOTIDE SEQUENCE [LARGE SCALE GENOMIC DNA]</scope>
    <source>
        <strain evidence="2">CCAP 1459/11A</strain>
    </source>
</reference>
<comment type="caution">
    <text evidence="1">The sequence shown here is derived from an EMBL/GenBank/DDBJ whole genome shotgun (WGS) entry which is preliminary data.</text>
</comment>
<name>A0A4P6A5B7_PLAAG</name>
<dbReference type="RefSeq" id="WP_026796055.1">
    <property type="nucleotide sequence ID" value="NZ_BJCD01000101.1"/>
</dbReference>
<organism evidence="1 2">
    <name type="scientific">Planktothrix agardhii CCAP 1459/11A</name>
    <dbReference type="NCBI Taxonomy" id="282420"/>
    <lineage>
        <taxon>Bacteria</taxon>
        <taxon>Bacillati</taxon>
        <taxon>Cyanobacteriota</taxon>
        <taxon>Cyanophyceae</taxon>
        <taxon>Oscillatoriophycideae</taxon>
        <taxon>Oscillatoriales</taxon>
        <taxon>Microcoleaceae</taxon>
        <taxon>Planktothrix</taxon>
    </lineage>
</organism>
<accession>A0A4P6A5B7</accession>